<evidence type="ECO:0000313" key="1">
    <source>
        <dbReference type="EMBL" id="GFY37473.1"/>
    </source>
</evidence>
<sequence length="103" mass="11485">MRLPPAARSNSFVFVPMSGKSVPLPIRDLCRLRVSMHFRPAVVAALRSLRLLPHGGGRDPKTVLPHPHRLWGFAFVPLIFAERSTAVQNTCGNETRTQKTEES</sequence>
<comment type="caution">
    <text evidence="1">The sequence shown here is derived from an EMBL/GenBank/DDBJ whole genome shotgun (WGS) entry which is preliminary data.</text>
</comment>
<name>A0A8X7BNE2_9ARAC</name>
<reference evidence="1" key="1">
    <citation type="submission" date="2020-08" db="EMBL/GenBank/DDBJ databases">
        <title>Multicomponent nature underlies the extraordinary mechanical properties of spider dragline silk.</title>
        <authorList>
            <person name="Kono N."/>
            <person name="Nakamura H."/>
            <person name="Mori M."/>
            <person name="Yoshida Y."/>
            <person name="Ohtoshi R."/>
            <person name="Malay A.D."/>
            <person name="Moran D.A.P."/>
            <person name="Tomita M."/>
            <person name="Numata K."/>
            <person name="Arakawa K."/>
        </authorList>
    </citation>
    <scope>NUCLEOTIDE SEQUENCE</scope>
</reference>
<dbReference type="AlphaFoldDB" id="A0A8X7BNE2"/>
<accession>A0A8X7BNE2</accession>
<evidence type="ECO:0000313" key="2">
    <source>
        <dbReference type="Proteomes" id="UP000886998"/>
    </source>
</evidence>
<gene>
    <name evidence="1" type="ORF">TNIN_291131</name>
</gene>
<keyword evidence="2" id="KW-1185">Reference proteome</keyword>
<dbReference type="Proteomes" id="UP000886998">
    <property type="component" value="Unassembled WGS sequence"/>
</dbReference>
<organism evidence="1 2">
    <name type="scientific">Trichonephila inaurata madagascariensis</name>
    <dbReference type="NCBI Taxonomy" id="2747483"/>
    <lineage>
        <taxon>Eukaryota</taxon>
        <taxon>Metazoa</taxon>
        <taxon>Ecdysozoa</taxon>
        <taxon>Arthropoda</taxon>
        <taxon>Chelicerata</taxon>
        <taxon>Arachnida</taxon>
        <taxon>Araneae</taxon>
        <taxon>Araneomorphae</taxon>
        <taxon>Entelegynae</taxon>
        <taxon>Araneoidea</taxon>
        <taxon>Nephilidae</taxon>
        <taxon>Trichonephila</taxon>
        <taxon>Trichonephila inaurata</taxon>
    </lineage>
</organism>
<dbReference type="EMBL" id="BMAV01000315">
    <property type="protein sequence ID" value="GFY37473.1"/>
    <property type="molecule type" value="Genomic_DNA"/>
</dbReference>
<proteinExistence type="predicted"/>
<protein>
    <submittedName>
        <fullName evidence="1">Uncharacterized protein</fullName>
    </submittedName>
</protein>